<dbReference type="Proteomes" id="UP000821656">
    <property type="component" value="Unassembled WGS sequence"/>
</dbReference>
<proteinExistence type="predicted"/>
<protein>
    <submittedName>
        <fullName evidence="1">Uncharacterized protein</fullName>
    </submittedName>
</protein>
<gene>
    <name evidence="1" type="ORF">DFH45_000093</name>
</gene>
<sequence length="431" mass="51402">MESIGVKIQYIKYVSELKFLLRYYKSQGQMSETLVKMYEFTNYLSCMSDDISNVLKEVVQFDRKYKNINHNYKNNEIEEDLEIIYDIFSKYCSTKLTQVVKDDEINKDKLLLKEKILKVEKEINVPIMPWIYYITSNGLKRIKHLNDKEKEYLHARIRSYINDLLFFINSKHYEIKELVISGITLCKKIIEHLELTGNSNIEIQAKELSDCFSKFECLYTEKNFLNLNNKINNSTNKLVEHWFTEINKDNFMDYIKKIDDTIYKKACKQVGRGNKNESCISLVKYQEQNVNRLTVAFSGFWDNDKYDQYKNADTIKQEENLRKLIAHSIDQEKDIDNYASVNDEMLFYRKNKTNLRLGDVLSRLNDYPDDNSEKFNEVKKNFSCCERKSMTLLKINQVAELYVKFRPCEKCNPVLEQYKNVKFDYPSVWFD</sequence>
<evidence type="ECO:0000313" key="1">
    <source>
        <dbReference type="EMBL" id="NRV07130.1"/>
    </source>
</evidence>
<organism evidence="1 2">
    <name type="scientific">Clostridium beijerinckii</name>
    <name type="common">Clostridium MP</name>
    <dbReference type="NCBI Taxonomy" id="1520"/>
    <lineage>
        <taxon>Bacteria</taxon>
        <taxon>Bacillati</taxon>
        <taxon>Bacillota</taxon>
        <taxon>Clostridia</taxon>
        <taxon>Eubacteriales</taxon>
        <taxon>Clostridiaceae</taxon>
        <taxon>Clostridium</taxon>
    </lineage>
</organism>
<dbReference type="EMBL" id="JABSXK010000001">
    <property type="protein sequence ID" value="NRV07130.1"/>
    <property type="molecule type" value="Genomic_DNA"/>
</dbReference>
<comment type="caution">
    <text evidence="1">The sequence shown here is derived from an EMBL/GenBank/DDBJ whole genome shotgun (WGS) entry which is preliminary data.</text>
</comment>
<accession>A0A9Q5CB37</accession>
<dbReference type="RefSeq" id="WP_077306028.1">
    <property type="nucleotide sequence ID" value="NZ_CP016090.1"/>
</dbReference>
<evidence type="ECO:0000313" key="2">
    <source>
        <dbReference type="Proteomes" id="UP000821656"/>
    </source>
</evidence>
<dbReference type="AlphaFoldDB" id="A0A9Q5CB37"/>
<name>A0A9Q5CB37_CLOBE</name>
<reference evidence="1" key="1">
    <citation type="submission" date="2020-05" db="EMBL/GenBank/DDBJ databases">
        <title>Genomic insights into acetone-butanol-ethanol (ABE) fermentation by sequencing solventogenic clostridia strains.</title>
        <authorList>
            <person name="Brown S."/>
        </authorList>
    </citation>
    <scope>NUCLEOTIDE SEQUENCE</scope>
    <source>
        <strain evidence="1">DJ126</strain>
    </source>
</reference>